<dbReference type="Gene3D" id="1.25.40.180">
    <property type="match status" value="1"/>
</dbReference>
<proteinExistence type="predicted"/>
<feature type="domain" description="W2" evidence="1">
    <location>
        <begin position="1"/>
        <end position="66"/>
    </location>
</feature>
<dbReference type="InterPro" id="IPR016024">
    <property type="entry name" value="ARM-type_fold"/>
</dbReference>
<name>A0AAV4VW50_CAEEX</name>
<protein>
    <recommendedName>
        <fullName evidence="1">W2 domain-containing protein</fullName>
    </recommendedName>
</protein>
<dbReference type="EMBL" id="BPLR01015190">
    <property type="protein sequence ID" value="GIY74248.1"/>
    <property type="molecule type" value="Genomic_DNA"/>
</dbReference>
<dbReference type="Pfam" id="PF02020">
    <property type="entry name" value="W2"/>
    <property type="match status" value="1"/>
</dbReference>
<dbReference type="InterPro" id="IPR003307">
    <property type="entry name" value="W2_domain"/>
</dbReference>
<reference evidence="2 3" key="1">
    <citation type="submission" date="2021-06" db="EMBL/GenBank/DDBJ databases">
        <title>Caerostris extrusa draft genome.</title>
        <authorList>
            <person name="Kono N."/>
            <person name="Arakawa K."/>
        </authorList>
    </citation>
    <scope>NUCLEOTIDE SEQUENCE [LARGE SCALE GENOMIC DNA]</scope>
</reference>
<evidence type="ECO:0000313" key="2">
    <source>
        <dbReference type="EMBL" id="GIY74248.1"/>
    </source>
</evidence>
<comment type="caution">
    <text evidence="2">The sequence shown here is derived from an EMBL/GenBank/DDBJ whole genome shotgun (WGS) entry which is preliminary data.</text>
</comment>
<gene>
    <name evidence="2" type="ORF">CEXT_149101</name>
</gene>
<keyword evidence="3" id="KW-1185">Reference proteome</keyword>
<dbReference type="SUPFAM" id="SSF48371">
    <property type="entry name" value="ARM repeat"/>
    <property type="match status" value="1"/>
</dbReference>
<evidence type="ECO:0000259" key="1">
    <source>
        <dbReference type="PROSITE" id="PS51363"/>
    </source>
</evidence>
<dbReference type="AlphaFoldDB" id="A0AAV4VW50"/>
<evidence type="ECO:0000313" key="3">
    <source>
        <dbReference type="Proteomes" id="UP001054945"/>
    </source>
</evidence>
<sequence>MNELGHPSGLLHQIFDILYDDDVITEETFKDWEQSDDPDEAEGKGVAIHSVKSFFMWLKEPEETEE</sequence>
<dbReference type="Proteomes" id="UP001054945">
    <property type="component" value="Unassembled WGS sequence"/>
</dbReference>
<dbReference type="PROSITE" id="PS51363">
    <property type="entry name" value="W2"/>
    <property type="match status" value="1"/>
</dbReference>
<accession>A0AAV4VW50</accession>
<organism evidence="2 3">
    <name type="scientific">Caerostris extrusa</name>
    <name type="common">Bark spider</name>
    <name type="synonym">Caerostris bankana</name>
    <dbReference type="NCBI Taxonomy" id="172846"/>
    <lineage>
        <taxon>Eukaryota</taxon>
        <taxon>Metazoa</taxon>
        <taxon>Ecdysozoa</taxon>
        <taxon>Arthropoda</taxon>
        <taxon>Chelicerata</taxon>
        <taxon>Arachnida</taxon>
        <taxon>Araneae</taxon>
        <taxon>Araneomorphae</taxon>
        <taxon>Entelegynae</taxon>
        <taxon>Araneoidea</taxon>
        <taxon>Araneidae</taxon>
        <taxon>Caerostris</taxon>
    </lineage>
</organism>